<protein>
    <submittedName>
        <fullName evidence="3">Uncharacterized protein</fullName>
    </submittedName>
</protein>
<evidence type="ECO:0000313" key="5">
    <source>
        <dbReference type="EMBL" id="CAF4529914.1"/>
    </source>
</evidence>
<proteinExistence type="predicted"/>
<sequence length="77" mass="8212">MKPGPGPIKSSTGPSRRSLGLGPVKFGPVINPAGPGRSRRPLVESAGSVGVVPSRRKVKKKRKVGYTYDMLKMLVKL</sequence>
<dbReference type="AlphaFoldDB" id="A0A816D0I5"/>
<evidence type="ECO:0000313" key="3">
    <source>
        <dbReference type="EMBL" id="CAF1630910.1"/>
    </source>
</evidence>
<reference evidence="3" key="1">
    <citation type="submission" date="2021-02" db="EMBL/GenBank/DDBJ databases">
        <authorList>
            <person name="Nowell W R."/>
        </authorList>
    </citation>
    <scope>NUCLEOTIDE SEQUENCE</scope>
</reference>
<dbReference type="Proteomes" id="UP000681722">
    <property type="component" value="Unassembled WGS sequence"/>
</dbReference>
<feature type="region of interest" description="Disordered" evidence="1">
    <location>
        <begin position="1"/>
        <end position="48"/>
    </location>
</feature>
<dbReference type="Proteomes" id="UP000677228">
    <property type="component" value="Unassembled WGS sequence"/>
</dbReference>
<evidence type="ECO:0000313" key="4">
    <source>
        <dbReference type="EMBL" id="CAF4358864.1"/>
    </source>
</evidence>
<dbReference type="EMBL" id="CAJNOK010042781">
    <property type="protein sequence ID" value="CAF1565928.1"/>
    <property type="molecule type" value="Genomic_DNA"/>
</dbReference>
<dbReference type="Proteomes" id="UP000682733">
    <property type="component" value="Unassembled WGS sequence"/>
</dbReference>
<organism evidence="3 6">
    <name type="scientific">Didymodactylos carnosus</name>
    <dbReference type="NCBI Taxonomy" id="1234261"/>
    <lineage>
        <taxon>Eukaryota</taxon>
        <taxon>Metazoa</taxon>
        <taxon>Spiralia</taxon>
        <taxon>Gnathifera</taxon>
        <taxon>Rotifera</taxon>
        <taxon>Eurotatoria</taxon>
        <taxon>Bdelloidea</taxon>
        <taxon>Philodinida</taxon>
        <taxon>Philodinidae</taxon>
        <taxon>Didymodactylos</taxon>
    </lineage>
</organism>
<evidence type="ECO:0000313" key="6">
    <source>
        <dbReference type="Proteomes" id="UP000663829"/>
    </source>
</evidence>
<keyword evidence="6" id="KW-1185">Reference proteome</keyword>
<dbReference type="EMBL" id="CAJNOQ010043606">
    <property type="protein sequence ID" value="CAF1630910.1"/>
    <property type="molecule type" value="Genomic_DNA"/>
</dbReference>
<dbReference type="EMBL" id="CAJOBA010065481">
    <property type="protein sequence ID" value="CAF4358864.1"/>
    <property type="molecule type" value="Genomic_DNA"/>
</dbReference>
<name>A0A816D0I5_9BILA</name>
<evidence type="ECO:0000313" key="2">
    <source>
        <dbReference type="EMBL" id="CAF1565928.1"/>
    </source>
</evidence>
<dbReference type="EMBL" id="CAJOBC010111455">
    <property type="protein sequence ID" value="CAF4529914.1"/>
    <property type="molecule type" value="Genomic_DNA"/>
</dbReference>
<comment type="caution">
    <text evidence="3">The sequence shown here is derived from an EMBL/GenBank/DDBJ whole genome shotgun (WGS) entry which is preliminary data.</text>
</comment>
<accession>A0A816D0I5</accession>
<evidence type="ECO:0000256" key="1">
    <source>
        <dbReference type="SAM" id="MobiDB-lite"/>
    </source>
</evidence>
<dbReference type="Proteomes" id="UP000663829">
    <property type="component" value="Unassembled WGS sequence"/>
</dbReference>
<gene>
    <name evidence="3" type="ORF">GPM918_LOCUS44341</name>
    <name evidence="2" type="ORF">OVA965_LOCUS40079</name>
    <name evidence="5" type="ORF">SRO942_LOCUS46148</name>
    <name evidence="4" type="ORF">TMI583_LOCUS41469</name>
</gene>